<evidence type="ECO:0000256" key="10">
    <source>
        <dbReference type="SAM" id="MobiDB-lite"/>
    </source>
</evidence>
<dbReference type="InterPro" id="IPR011009">
    <property type="entry name" value="Kinase-like_dom_sf"/>
</dbReference>
<dbReference type="InterPro" id="IPR011333">
    <property type="entry name" value="SKP1/BTB/POZ_sf"/>
</dbReference>
<feature type="binding site" evidence="9">
    <location>
        <position position="816"/>
    </location>
    <ligand>
        <name>ATP</name>
        <dbReference type="ChEBI" id="CHEBI:30616"/>
    </ligand>
</feature>
<protein>
    <submittedName>
        <fullName evidence="13">BTB/POZ domain-containing protein NPY5</fullName>
    </submittedName>
</protein>
<dbReference type="EMBL" id="JACGWL010000010">
    <property type="protein sequence ID" value="KAK4393464.1"/>
    <property type="molecule type" value="Genomic_DNA"/>
</dbReference>
<evidence type="ECO:0000256" key="8">
    <source>
        <dbReference type="PROSITE-ProRule" id="PRU00982"/>
    </source>
</evidence>
<keyword evidence="2" id="KW-0808">Transferase</keyword>
<gene>
    <name evidence="13" type="ORF">Sango_1817200</name>
</gene>
<keyword evidence="3 9" id="KW-0547">Nucleotide-binding</keyword>
<dbReference type="GO" id="GO:0004674">
    <property type="term" value="F:protein serine/threonine kinase activity"/>
    <property type="evidence" value="ECO:0007669"/>
    <property type="project" value="InterPro"/>
</dbReference>
<dbReference type="InterPro" id="IPR017441">
    <property type="entry name" value="Protein_kinase_ATP_BS"/>
</dbReference>
<dbReference type="PROSITE" id="PS51649">
    <property type="entry name" value="NPH3"/>
    <property type="match status" value="1"/>
</dbReference>
<evidence type="ECO:0000256" key="9">
    <source>
        <dbReference type="PROSITE-ProRule" id="PRU10141"/>
    </source>
</evidence>
<dbReference type="InterPro" id="IPR045216">
    <property type="entry name" value="CK2_alpha"/>
</dbReference>
<name>A0AAE1WHQ4_9LAMI</name>
<sequence length="956" mass="107403">MWCIGVHAVLGNSVSAISENKYFGSSAVLFIYVDCVFSIFQNEMMLLVCNFSGAPPLIPRFMLALTAFGHRSIPLRFALPLPFGVRIVELVTAVIDVKRYVAAELATDMVISVGDVKFYLHKKLVASASDESEDICIHDIPGGPAAFEICAKFCYGIVVTLNAYNVVAARCAAEYLEMYETVDKGNLIYKIDVFLASCIFRSWKDSIIVLQTTKALLPWSEELKVVSRCLDSIASKASTDPSKVDWSYTYNRKKLPSENGHDPLWNGVKKQQTVPKDWWVEDLCELQIDLYKRGITTIQAKGRISADVIGDSLKAYAFRRIPGFSKGTIKGGDILKYRFLVDTITSLLPTEKNSVPCSFLLKLLQASFLLQCNEEGRVELMQKIARLLGEATIADLLMRSPTGETTLYNIDIVQDLIQQFVMQEHSSQNDCSDDPEFQVMYNGFTSDSKIKVARLVDAYLAEAARDSSLPLSRFVALADMVSSFPRSTHDGLYRAIDMYLKIHPGMTKSEKKRICRLMDCRKLSGEACAHAVQNERLPLRVVVQVLFFEQARAAATADGGSIPDLPGSVRALLPGGSYGSSRSATTNTDEDLDRDQIFEELKTLKGELASLKLTNRGSTNDTKLTTEKIDANKVKTIFSRLWSSKDRGGENSSSDTSDSPSSTAEETRSTPSGIHRLSPPSSLLRRRSLRHVSSQPPLSLTQQQQQQEQQVNLYRQKEKLKPKPPSSITVSPAASFAETMAQKIGKAIRRPGAPSKARVYADVNVIRPKEYWDYESLTVQWGEQDDYEVVRKVGRGKYSEVFEGVHTTDNEKCIIKILKPVKKKKIKREIKILQNLCGGPNIVKLLDIVRDQQSKTPSLIFEYVNNTDFKVLYPTLSDFDIRYYIYELLKALDYCHSQGIMHRDVKPHNVMIDHEQRKLRLIDWGLAEFYHPGKEYNVRVASRDDLTWTDPYGVGF</sequence>
<evidence type="ECO:0000256" key="3">
    <source>
        <dbReference type="ARBA" id="ARBA00022741"/>
    </source>
</evidence>
<dbReference type="Gene3D" id="1.10.510.10">
    <property type="entry name" value="Transferase(Phosphotransferase) domain 1"/>
    <property type="match status" value="1"/>
</dbReference>
<comment type="pathway">
    <text evidence="1">Protein modification; protein ubiquitination.</text>
</comment>
<feature type="compositionally biased region" description="Polar residues" evidence="10">
    <location>
        <begin position="691"/>
        <end position="701"/>
    </location>
</feature>
<dbReference type="PANTHER" id="PTHR32370">
    <property type="entry name" value="OS12G0117600 PROTEIN"/>
    <property type="match status" value="1"/>
</dbReference>
<evidence type="ECO:0000313" key="14">
    <source>
        <dbReference type="Proteomes" id="UP001289374"/>
    </source>
</evidence>
<dbReference type="Gene3D" id="3.30.200.20">
    <property type="entry name" value="Phosphorylase Kinase, domain 1"/>
    <property type="match status" value="1"/>
</dbReference>
<dbReference type="InterPro" id="IPR043454">
    <property type="entry name" value="NPH3/RPT2-like"/>
</dbReference>
<feature type="region of interest" description="Disordered" evidence="10">
    <location>
        <begin position="644"/>
        <end position="711"/>
    </location>
</feature>
<dbReference type="Pfam" id="PF00069">
    <property type="entry name" value="Pkinase"/>
    <property type="match status" value="1"/>
</dbReference>
<evidence type="ECO:0000256" key="6">
    <source>
        <dbReference type="ARBA" id="ARBA00022840"/>
    </source>
</evidence>
<dbReference type="InterPro" id="IPR027356">
    <property type="entry name" value="NPH3_dom"/>
</dbReference>
<feature type="region of interest" description="Disordered" evidence="10">
    <location>
        <begin position="573"/>
        <end position="593"/>
    </location>
</feature>
<accession>A0AAE1WHQ4</accession>
<comment type="similarity">
    <text evidence="8">Belongs to the NPH3 family.</text>
</comment>
<dbReference type="Pfam" id="PF03000">
    <property type="entry name" value="NPH3"/>
    <property type="match status" value="1"/>
</dbReference>
<keyword evidence="14" id="KW-1185">Reference proteome</keyword>
<feature type="domain" description="Protein kinase" evidence="11">
    <location>
        <begin position="787"/>
        <end position="956"/>
    </location>
</feature>
<evidence type="ECO:0000256" key="2">
    <source>
        <dbReference type="ARBA" id="ARBA00022679"/>
    </source>
</evidence>
<dbReference type="PROSITE" id="PS00107">
    <property type="entry name" value="PROTEIN_KINASE_ATP"/>
    <property type="match status" value="1"/>
</dbReference>
<dbReference type="Proteomes" id="UP001289374">
    <property type="component" value="Unassembled WGS sequence"/>
</dbReference>
<comment type="similarity">
    <text evidence="7">Belongs to the protein kinase superfamily. Ser/Thr protein kinase family. CK2 subfamily.</text>
</comment>
<feature type="compositionally biased region" description="Low complexity" evidence="10">
    <location>
        <begin position="652"/>
        <end position="663"/>
    </location>
</feature>
<evidence type="ECO:0000256" key="4">
    <source>
        <dbReference type="ARBA" id="ARBA00022777"/>
    </source>
</evidence>
<dbReference type="AlphaFoldDB" id="A0AAE1WHQ4"/>
<dbReference type="PROSITE" id="PS50011">
    <property type="entry name" value="PROTEIN_KINASE_DOM"/>
    <property type="match status" value="1"/>
</dbReference>
<dbReference type="InterPro" id="IPR008271">
    <property type="entry name" value="Ser/Thr_kinase_AS"/>
</dbReference>
<dbReference type="InterPro" id="IPR000719">
    <property type="entry name" value="Prot_kinase_dom"/>
</dbReference>
<evidence type="ECO:0000259" key="12">
    <source>
        <dbReference type="PROSITE" id="PS51649"/>
    </source>
</evidence>
<evidence type="ECO:0000313" key="13">
    <source>
        <dbReference type="EMBL" id="KAK4393464.1"/>
    </source>
</evidence>
<dbReference type="SMART" id="SM00220">
    <property type="entry name" value="S_TKc"/>
    <property type="match status" value="1"/>
</dbReference>
<dbReference type="GO" id="GO:0005524">
    <property type="term" value="F:ATP binding"/>
    <property type="evidence" value="ECO:0007669"/>
    <property type="project" value="UniProtKB-UniRule"/>
</dbReference>
<dbReference type="SUPFAM" id="SSF56112">
    <property type="entry name" value="Protein kinase-like (PK-like)"/>
    <property type="match status" value="1"/>
</dbReference>
<organism evidence="13 14">
    <name type="scientific">Sesamum angolense</name>
    <dbReference type="NCBI Taxonomy" id="2727404"/>
    <lineage>
        <taxon>Eukaryota</taxon>
        <taxon>Viridiplantae</taxon>
        <taxon>Streptophyta</taxon>
        <taxon>Embryophyta</taxon>
        <taxon>Tracheophyta</taxon>
        <taxon>Spermatophyta</taxon>
        <taxon>Magnoliopsida</taxon>
        <taxon>eudicotyledons</taxon>
        <taxon>Gunneridae</taxon>
        <taxon>Pentapetalae</taxon>
        <taxon>asterids</taxon>
        <taxon>lamiids</taxon>
        <taxon>Lamiales</taxon>
        <taxon>Pedaliaceae</taxon>
        <taxon>Sesamum</taxon>
    </lineage>
</organism>
<evidence type="ECO:0000256" key="1">
    <source>
        <dbReference type="ARBA" id="ARBA00004906"/>
    </source>
</evidence>
<evidence type="ECO:0000256" key="7">
    <source>
        <dbReference type="ARBA" id="ARBA00061236"/>
    </source>
</evidence>
<reference evidence="13" key="2">
    <citation type="journal article" date="2024" name="Plant">
        <title>Genomic evolution and insights into agronomic trait innovations of Sesamum species.</title>
        <authorList>
            <person name="Miao H."/>
            <person name="Wang L."/>
            <person name="Qu L."/>
            <person name="Liu H."/>
            <person name="Sun Y."/>
            <person name="Le M."/>
            <person name="Wang Q."/>
            <person name="Wei S."/>
            <person name="Zheng Y."/>
            <person name="Lin W."/>
            <person name="Duan Y."/>
            <person name="Cao H."/>
            <person name="Xiong S."/>
            <person name="Wang X."/>
            <person name="Wei L."/>
            <person name="Li C."/>
            <person name="Ma Q."/>
            <person name="Ju M."/>
            <person name="Zhao R."/>
            <person name="Li G."/>
            <person name="Mu C."/>
            <person name="Tian Q."/>
            <person name="Mei H."/>
            <person name="Zhang T."/>
            <person name="Gao T."/>
            <person name="Zhang H."/>
        </authorList>
    </citation>
    <scope>NUCLEOTIDE SEQUENCE</scope>
    <source>
        <strain evidence="13">K16</strain>
    </source>
</reference>
<keyword evidence="6 9" id="KW-0067">ATP-binding</keyword>
<dbReference type="SUPFAM" id="SSF54695">
    <property type="entry name" value="POZ domain"/>
    <property type="match status" value="1"/>
</dbReference>
<proteinExistence type="inferred from homology"/>
<evidence type="ECO:0000259" key="11">
    <source>
        <dbReference type="PROSITE" id="PS50011"/>
    </source>
</evidence>
<comment type="caution">
    <text evidence="13">The sequence shown here is derived from an EMBL/GenBank/DDBJ whole genome shotgun (WGS) entry which is preliminary data.</text>
</comment>
<dbReference type="CDD" id="cd14132">
    <property type="entry name" value="STKc_CK2_alpha"/>
    <property type="match status" value="1"/>
</dbReference>
<dbReference type="FunFam" id="3.30.200.20:FF:000088">
    <property type="entry name" value="Casein kinase II subunit alpha"/>
    <property type="match status" value="1"/>
</dbReference>
<keyword evidence="5" id="KW-0833">Ubl conjugation pathway</keyword>
<evidence type="ECO:0000256" key="5">
    <source>
        <dbReference type="ARBA" id="ARBA00022786"/>
    </source>
</evidence>
<keyword evidence="4" id="KW-0418">Kinase</keyword>
<dbReference type="PROSITE" id="PS00108">
    <property type="entry name" value="PROTEIN_KINASE_ST"/>
    <property type="match status" value="1"/>
</dbReference>
<feature type="domain" description="NPH3" evidence="12">
    <location>
        <begin position="277"/>
        <end position="552"/>
    </location>
</feature>
<reference evidence="13" key="1">
    <citation type="submission" date="2020-06" db="EMBL/GenBank/DDBJ databases">
        <authorList>
            <person name="Li T."/>
            <person name="Hu X."/>
            <person name="Zhang T."/>
            <person name="Song X."/>
            <person name="Zhang H."/>
            <person name="Dai N."/>
            <person name="Sheng W."/>
            <person name="Hou X."/>
            <person name="Wei L."/>
        </authorList>
    </citation>
    <scope>NUCLEOTIDE SEQUENCE</scope>
    <source>
        <strain evidence="13">K16</strain>
        <tissue evidence="13">Leaf</tissue>
    </source>
</reference>